<dbReference type="InterPro" id="IPR003959">
    <property type="entry name" value="ATPase_AAA_core"/>
</dbReference>
<dbReference type="InterPro" id="IPR041569">
    <property type="entry name" value="AAA_lid_3"/>
</dbReference>
<evidence type="ECO:0000313" key="7">
    <source>
        <dbReference type="Proteomes" id="UP001565236"/>
    </source>
</evidence>
<dbReference type="Gene3D" id="1.10.8.60">
    <property type="match status" value="1"/>
</dbReference>
<dbReference type="InterPro" id="IPR003593">
    <property type="entry name" value="AAA+_ATPase"/>
</dbReference>
<evidence type="ECO:0000259" key="5">
    <source>
        <dbReference type="SMART" id="SM00382"/>
    </source>
</evidence>
<dbReference type="PANTHER" id="PTHR42960:SF1">
    <property type="entry name" value="YCF46 PROTEIN"/>
    <property type="match status" value="1"/>
</dbReference>
<dbReference type="Gene3D" id="3.40.50.300">
    <property type="entry name" value="P-loop containing nucleotide triphosphate hydrolases"/>
    <property type="match status" value="1"/>
</dbReference>
<dbReference type="InterPro" id="IPR027417">
    <property type="entry name" value="P-loop_NTPase"/>
</dbReference>
<feature type="domain" description="AAA+ ATPase" evidence="5">
    <location>
        <begin position="265"/>
        <end position="399"/>
    </location>
</feature>
<dbReference type="InterPro" id="IPR052381">
    <property type="entry name" value="AAA_domain_protein"/>
</dbReference>
<gene>
    <name evidence="6" type="ORF">AALT52_01930</name>
</gene>
<keyword evidence="1" id="KW-0547">Nucleotide-binding</keyword>
<reference evidence="6 7" key="1">
    <citation type="submission" date="2024-03" db="EMBL/GenBank/DDBJ databases">
        <title>Mouse gut bacterial collection (mGBC) of GemPharmatech.</title>
        <authorList>
            <person name="He Y."/>
            <person name="Dong L."/>
            <person name="Wu D."/>
            <person name="Gao X."/>
            <person name="Lin Z."/>
        </authorList>
    </citation>
    <scope>NUCLEOTIDE SEQUENCE [LARGE SCALE GENOMIC DNA]</scope>
    <source>
        <strain evidence="6 7">15-30</strain>
    </source>
</reference>
<keyword evidence="7" id="KW-1185">Reference proteome</keyword>
<dbReference type="Proteomes" id="UP001565236">
    <property type="component" value="Unassembled WGS sequence"/>
</dbReference>
<accession>A0ABV4DMF8</accession>
<organism evidence="6 7">
    <name type="scientific">Ligilactobacillus faecis</name>
    <dbReference type="NCBI Taxonomy" id="762833"/>
    <lineage>
        <taxon>Bacteria</taxon>
        <taxon>Bacillati</taxon>
        <taxon>Bacillota</taxon>
        <taxon>Bacilli</taxon>
        <taxon>Lactobacillales</taxon>
        <taxon>Lactobacillaceae</taxon>
        <taxon>Ligilactobacillus</taxon>
    </lineage>
</organism>
<comment type="caution">
    <text evidence="6">The sequence shown here is derived from an EMBL/GenBank/DDBJ whole genome shotgun (WGS) entry which is preliminary data.</text>
</comment>
<dbReference type="RefSeq" id="WP_369940687.1">
    <property type="nucleotide sequence ID" value="NZ_JBCLUF010000004.1"/>
</dbReference>
<evidence type="ECO:0000256" key="3">
    <source>
        <dbReference type="ARBA" id="ARBA00038088"/>
    </source>
</evidence>
<proteinExistence type="inferred from homology"/>
<name>A0ABV4DMF8_9LACO</name>
<dbReference type="Pfam" id="PF00004">
    <property type="entry name" value="AAA"/>
    <property type="match status" value="1"/>
</dbReference>
<keyword evidence="2" id="KW-0067">ATP-binding</keyword>
<dbReference type="PANTHER" id="PTHR42960">
    <property type="entry name" value="YCF46 PROTEIN"/>
    <property type="match status" value="1"/>
</dbReference>
<evidence type="ECO:0000256" key="1">
    <source>
        <dbReference type="ARBA" id="ARBA00022741"/>
    </source>
</evidence>
<dbReference type="EMBL" id="JBCLUF010000004">
    <property type="protein sequence ID" value="MEY8661657.1"/>
    <property type="molecule type" value="Genomic_DNA"/>
</dbReference>
<comment type="similarity">
    <text evidence="3">Belongs to the AAA ATPase family. Highly divergent.</text>
</comment>
<evidence type="ECO:0000256" key="4">
    <source>
        <dbReference type="ARBA" id="ARBA00040480"/>
    </source>
</evidence>
<dbReference type="SMART" id="SM00382">
    <property type="entry name" value="AAA"/>
    <property type="match status" value="1"/>
</dbReference>
<dbReference type="SUPFAM" id="SSF52540">
    <property type="entry name" value="P-loop containing nucleoside triphosphate hydrolases"/>
    <property type="match status" value="1"/>
</dbReference>
<protein>
    <recommendedName>
        <fullName evidence="4">Uncharacterized AAA domain-containing protein ycf46</fullName>
    </recommendedName>
</protein>
<evidence type="ECO:0000313" key="6">
    <source>
        <dbReference type="EMBL" id="MEY8661657.1"/>
    </source>
</evidence>
<dbReference type="Pfam" id="PF17862">
    <property type="entry name" value="AAA_lid_3"/>
    <property type="match status" value="1"/>
</dbReference>
<sequence length="563" mass="64467">MDLEKKRNEKLISYVNSLLPIIYINHFDFEVSADMISKVKMGHEIYEYDTGIGVVDFKTRSIQHEVGSLSDFLDNYMELGYEHPTYLILKDVHNEIKDPSVISYLKHIASRNLYNDGYELTVFIVSGQLVIPRELENLITVFDMPMPDSKIIRNIISNYALENELPISNETLDELTLSLRGMNEFQIRQCLNIAFQQSGTLSVRDKVLFLQQKEQLIKKSGLLEMIPVKEEIEDIGGLVNLKKWLEKKKKIFDNLSKAIRYGVDTPKGIMLVGMPGCGKSLAAKATAKLFDMPLVRLDIGRLLGKYVGESETNMRKALKLAEATSPCVLWIDEIEKAFAGIGSDNSEVTTRLFGQFLTWMQEKDNEVFIVATANDITRLPPEFLRKGRFDELFFVDFPNADERELILQIHLRKRNQERSIDLTKIVEKTEGYNGADLEAIVKVAVENCFIEGKAFVTEKDLLKAQRKIKSISVTLKDKIDLMRKATEKIDLVNASSASVQSEDRNKKLQTKKLSPIGKLVKHDIHLKKASRTTKTDFSNKVNFDKSNFDKMPEWDSVSREWRY</sequence>
<evidence type="ECO:0000256" key="2">
    <source>
        <dbReference type="ARBA" id="ARBA00022840"/>
    </source>
</evidence>